<dbReference type="Gene3D" id="1.10.510.10">
    <property type="entry name" value="Transferase(Phosphotransferase) domain 1"/>
    <property type="match status" value="1"/>
</dbReference>
<dbReference type="SUPFAM" id="SSF56112">
    <property type="entry name" value="Protein kinase-like (PK-like)"/>
    <property type="match status" value="1"/>
</dbReference>
<dbReference type="AlphaFoldDB" id="A0A397UB49"/>
<dbReference type="InterPro" id="IPR000719">
    <property type="entry name" value="Prot_kinase_dom"/>
</dbReference>
<dbReference type="GO" id="GO:0005524">
    <property type="term" value="F:ATP binding"/>
    <property type="evidence" value="ECO:0007669"/>
    <property type="project" value="InterPro"/>
</dbReference>
<dbReference type="EMBL" id="QKWP01001665">
    <property type="protein sequence ID" value="RIB07384.1"/>
    <property type="molecule type" value="Genomic_DNA"/>
</dbReference>
<comment type="caution">
    <text evidence="2">The sequence shown here is derived from an EMBL/GenBank/DDBJ whole genome shotgun (WGS) entry which is preliminary data.</text>
</comment>
<dbReference type="Proteomes" id="UP000266673">
    <property type="component" value="Unassembled WGS sequence"/>
</dbReference>
<gene>
    <name evidence="2" type="ORF">C2G38_2214603</name>
</gene>
<dbReference type="InterPro" id="IPR011009">
    <property type="entry name" value="Kinase-like_dom_sf"/>
</dbReference>
<dbReference type="GO" id="GO:0004672">
    <property type="term" value="F:protein kinase activity"/>
    <property type="evidence" value="ECO:0007669"/>
    <property type="project" value="InterPro"/>
</dbReference>
<dbReference type="PROSITE" id="PS50011">
    <property type="entry name" value="PROTEIN_KINASE_DOM"/>
    <property type="match status" value="1"/>
</dbReference>
<dbReference type="Pfam" id="PF07714">
    <property type="entry name" value="PK_Tyr_Ser-Thr"/>
    <property type="match status" value="1"/>
</dbReference>
<reference evidence="2 3" key="1">
    <citation type="submission" date="2018-06" db="EMBL/GenBank/DDBJ databases">
        <title>Comparative genomics reveals the genomic features of Rhizophagus irregularis, R. cerebriforme, R. diaphanum and Gigaspora rosea, and their symbiotic lifestyle signature.</title>
        <authorList>
            <person name="Morin E."/>
            <person name="San Clemente H."/>
            <person name="Chen E.C.H."/>
            <person name="De La Providencia I."/>
            <person name="Hainaut M."/>
            <person name="Kuo A."/>
            <person name="Kohler A."/>
            <person name="Murat C."/>
            <person name="Tang N."/>
            <person name="Roy S."/>
            <person name="Loubradou J."/>
            <person name="Henrissat B."/>
            <person name="Grigoriev I.V."/>
            <person name="Corradi N."/>
            <person name="Roux C."/>
            <person name="Martin F.M."/>
        </authorList>
    </citation>
    <scope>NUCLEOTIDE SEQUENCE [LARGE SCALE GENOMIC DNA]</scope>
    <source>
        <strain evidence="2 3">DAOM 194757</strain>
    </source>
</reference>
<accession>A0A397UB49</accession>
<evidence type="ECO:0000313" key="3">
    <source>
        <dbReference type="Proteomes" id="UP000266673"/>
    </source>
</evidence>
<feature type="domain" description="Protein kinase" evidence="1">
    <location>
        <begin position="1"/>
        <end position="151"/>
    </location>
</feature>
<protein>
    <recommendedName>
        <fullName evidence="1">Protein kinase domain-containing protein</fullName>
    </recommendedName>
</protein>
<organism evidence="2 3">
    <name type="scientific">Gigaspora rosea</name>
    <dbReference type="NCBI Taxonomy" id="44941"/>
    <lineage>
        <taxon>Eukaryota</taxon>
        <taxon>Fungi</taxon>
        <taxon>Fungi incertae sedis</taxon>
        <taxon>Mucoromycota</taxon>
        <taxon>Glomeromycotina</taxon>
        <taxon>Glomeromycetes</taxon>
        <taxon>Diversisporales</taxon>
        <taxon>Gigasporaceae</taxon>
        <taxon>Gigaspora</taxon>
    </lineage>
</organism>
<keyword evidence="3" id="KW-1185">Reference proteome</keyword>
<name>A0A397UB49_9GLOM</name>
<dbReference type="OrthoDB" id="2403434at2759"/>
<sequence>MSEVFIRYPPYYNILHNEDLATHAKPQNRPTAKELANTWIPVSQDSNSKRLFSILPCIAQKYCTQTEMGIHSKITYYSFGIIMSEVFIEYLPYHDILHNEDPAICICLDYRPTIKCEVPQLLLDLMNKCLDAKPQNRPTVEELANTLGQFFEPRRW</sequence>
<evidence type="ECO:0000313" key="2">
    <source>
        <dbReference type="EMBL" id="RIB07384.1"/>
    </source>
</evidence>
<dbReference type="InterPro" id="IPR001245">
    <property type="entry name" value="Ser-Thr/Tyr_kinase_cat_dom"/>
</dbReference>
<dbReference type="STRING" id="44941.A0A397UB49"/>
<proteinExistence type="predicted"/>
<evidence type="ECO:0000259" key="1">
    <source>
        <dbReference type="PROSITE" id="PS50011"/>
    </source>
</evidence>